<keyword evidence="3" id="KW-1185">Reference proteome</keyword>
<name>A0A9R1X2I5_LACSA</name>
<dbReference type="EMBL" id="NBSK02000007">
    <property type="protein sequence ID" value="KAJ0196776.1"/>
    <property type="molecule type" value="Genomic_DNA"/>
</dbReference>
<evidence type="ECO:0000313" key="2">
    <source>
        <dbReference type="EMBL" id="KAJ0196776.1"/>
    </source>
</evidence>
<dbReference type="Pfam" id="PF22936">
    <property type="entry name" value="Pol_BBD"/>
    <property type="match status" value="1"/>
</dbReference>
<evidence type="ECO:0000313" key="3">
    <source>
        <dbReference type="Proteomes" id="UP000235145"/>
    </source>
</evidence>
<accession>A0A9R1X2I5</accession>
<dbReference type="Pfam" id="PF14223">
    <property type="entry name" value="Retrotran_gag_2"/>
    <property type="match status" value="1"/>
</dbReference>
<gene>
    <name evidence="2" type="ORF">LSAT_V11C700347480</name>
</gene>
<organism evidence="2 3">
    <name type="scientific">Lactuca sativa</name>
    <name type="common">Garden lettuce</name>
    <dbReference type="NCBI Taxonomy" id="4236"/>
    <lineage>
        <taxon>Eukaryota</taxon>
        <taxon>Viridiplantae</taxon>
        <taxon>Streptophyta</taxon>
        <taxon>Embryophyta</taxon>
        <taxon>Tracheophyta</taxon>
        <taxon>Spermatophyta</taxon>
        <taxon>Magnoliopsida</taxon>
        <taxon>eudicotyledons</taxon>
        <taxon>Gunneridae</taxon>
        <taxon>Pentapetalae</taxon>
        <taxon>asterids</taxon>
        <taxon>campanulids</taxon>
        <taxon>Asterales</taxon>
        <taxon>Asteraceae</taxon>
        <taxon>Cichorioideae</taxon>
        <taxon>Cichorieae</taxon>
        <taxon>Lactucinae</taxon>
        <taxon>Lactuca</taxon>
    </lineage>
</organism>
<dbReference type="AlphaFoldDB" id="A0A9R1X2I5"/>
<comment type="caution">
    <text evidence="2">The sequence shown here is derived from an EMBL/GenBank/DDBJ whole genome shotgun (WGS) entry which is preliminary data.</text>
</comment>
<dbReference type="PANTHER" id="PTHR34222:SF102">
    <property type="entry name" value="RNA-DIRECTED DNA POLYMERASE"/>
    <property type="match status" value="1"/>
</dbReference>
<evidence type="ECO:0000259" key="1">
    <source>
        <dbReference type="Pfam" id="PF22936"/>
    </source>
</evidence>
<dbReference type="Proteomes" id="UP000235145">
    <property type="component" value="Unassembled WGS sequence"/>
</dbReference>
<reference evidence="2 3" key="1">
    <citation type="journal article" date="2017" name="Nat. Commun.">
        <title>Genome assembly with in vitro proximity ligation data and whole-genome triplication in lettuce.</title>
        <authorList>
            <person name="Reyes-Chin-Wo S."/>
            <person name="Wang Z."/>
            <person name="Yang X."/>
            <person name="Kozik A."/>
            <person name="Arikit S."/>
            <person name="Song C."/>
            <person name="Xia L."/>
            <person name="Froenicke L."/>
            <person name="Lavelle D.O."/>
            <person name="Truco M.J."/>
            <person name="Xia R."/>
            <person name="Zhu S."/>
            <person name="Xu C."/>
            <person name="Xu H."/>
            <person name="Xu X."/>
            <person name="Cox K."/>
            <person name="Korf I."/>
            <person name="Meyers B.C."/>
            <person name="Michelmore R.W."/>
        </authorList>
    </citation>
    <scope>NUCLEOTIDE SEQUENCE [LARGE SCALE GENOMIC DNA]</scope>
    <source>
        <strain evidence="3">cv. Salinas</strain>
        <tissue evidence="2">Seedlings</tissue>
    </source>
</reference>
<feature type="domain" description="Retrovirus-related Pol polyprotein from transposon TNT 1-94-like beta-barrel" evidence="1">
    <location>
        <begin position="317"/>
        <end position="391"/>
    </location>
</feature>
<protein>
    <recommendedName>
        <fullName evidence="1">Retrovirus-related Pol polyprotein from transposon TNT 1-94-like beta-barrel domain-containing protein</fullName>
    </recommendedName>
</protein>
<sequence length="445" mass="50170">MANFLFAKNKMGFVDGTIPKPDEKDNTYMPWMRCDAMIKGWLTTSMEKTIRGSVKYANTSAEIWADLKERFGKESAPRAYELKQKLTITRQGNNSVSAYYTTLRSLWDEISSVLPTPRCTCGRCTCEIGKLLNEFQEKEHLYEFLMGLDNEFSTIRTQVLSMKPNPTLREAYRLASKDEQQRSIVASKESHVEPVAFQTYSRERIDSVNKRNNVGDKGGQKDSRLEHCTFCDRDGHKKEGCFKIIGYPDWWPGKTKNEKGKSKVAHVDSEASNIGGLSNNQYQVLLKHLSESNDKIQGEVSRKANMAGKSNAKNDDWIIDSGSTDHIVHKCDMLENLSKAHSETPVVIPNGESISVEATGDTTLNSETKIGGVLYIPRFNCNLLSVSRLSKELNCFVGFYPDFCIMQDLHSKNLIGAGKCMRGLYRMSVLKGDRRVMSLKTDGEV</sequence>
<dbReference type="PANTHER" id="PTHR34222">
    <property type="entry name" value="GAG_PRE-INTEGRS DOMAIN-CONTAINING PROTEIN"/>
    <property type="match status" value="1"/>
</dbReference>
<dbReference type="InterPro" id="IPR054722">
    <property type="entry name" value="PolX-like_BBD"/>
</dbReference>
<proteinExistence type="predicted"/>